<protein>
    <submittedName>
        <fullName evidence="1">Unnamed protein product</fullName>
    </submittedName>
</protein>
<name>A0ACB5UA87_AMBMO</name>
<evidence type="ECO:0000313" key="2">
    <source>
        <dbReference type="Proteomes" id="UP001165064"/>
    </source>
</evidence>
<comment type="caution">
    <text evidence="1">The sequence shown here is derived from an EMBL/GenBank/DDBJ whole genome shotgun (WGS) entry which is preliminary data.</text>
</comment>
<dbReference type="EMBL" id="BSXS01014400">
    <property type="protein sequence ID" value="GMF05421.1"/>
    <property type="molecule type" value="Genomic_DNA"/>
</dbReference>
<evidence type="ECO:0000313" key="1">
    <source>
        <dbReference type="EMBL" id="GMF05421.1"/>
    </source>
</evidence>
<keyword evidence="2" id="KW-1185">Reference proteome</keyword>
<organism evidence="1 2">
    <name type="scientific">Ambrosiozyma monospora</name>
    <name type="common">Yeast</name>
    <name type="synonym">Endomycopsis monosporus</name>
    <dbReference type="NCBI Taxonomy" id="43982"/>
    <lineage>
        <taxon>Eukaryota</taxon>
        <taxon>Fungi</taxon>
        <taxon>Dikarya</taxon>
        <taxon>Ascomycota</taxon>
        <taxon>Saccharomycotina</taxon>
        <taxon>Pichiomycetes</taxon>
        <taxon>Pichiales</taxon>
        <taxon>Pichiaceae</taxon>
        <taxon>Ambrosiozyma</taxon>
    </lineage>
</organism>
<accession>A0ACB5UA87</accession>
<dbReference type="Proteomes" id="UP001165064">
    <property type="component" value="Unassembled WGS sequence"/>
</dbReference>
<sequence length="116" mass="13836">MGFTYKELSVFGRLRKIDKCGPYSAFIKLLHLWQGEKTPDQIATKVKNFYWYYAVNRHKQTVSTPSYHAEQYSPDDNRFDLRPFLIDPRFSWARHKIDSVLEKLDKNEKIDTMTVD</sequence>
<proteinExistence type="predicted"/>
<gene>
    <name evidence="1" type="ORF">Amon02_001232900</name>
</gene>
<reference evidence="1" key="1">
    <citation type="submission" date="2023-04" db="EMBL/GenBank/DDBJ databases">
        <title>Ambrosiozyma monospora NBRC 10751.</title>
        <authorList>
            <person name="Ichikawa N."/>
            <person name="Sato H."/>
            <person name="Tonouchi N."/>
        </authorList>
    </citation>
    <scope>NUCLEOTIDE SEQUENCE</scope>
    <source>
        <strain evidence="1">NBRC 10751</strain>
    </source>
</reference>